<dbReference type="Proteomes" id="UP000560658">
    <property type="component" value="Unassembled WGS sequence"/>
</dbReference>
<dbReference type="EMBL" id="JACIER010000011">
    <property type="protein sequence ID" value="MBB4045047.1"/>
    <property type="molecule type" value="Genomic_DNA"/>
</dbReference>
<sequence length="92" mass="10933">MEKNNKVDLSEHPSYSVVEIAENLHCHYILIMRVQRTQVGEYFSCLKTLMRAYTERTASLHQHWERICGTFVVHSFKRTVDFHVFALKHILI</sequence>
<keyword evidence="2" id="KW-1185">Reference proteome</keyword>
<comment type="caution">
    <text evidence="1">The sequence shown here is derived from an EMBL/GenBank/DDBJ whole genome shotgun (WGS) entry which is preliminary data.</text>
</comment>
<reference evidence="1" key="1">
    <citation type="submission" date="2020-08" db="EMBL/GenBank/DDBJ databases">
        <title>Genomic Encyclopedia of Type Strains, Phase IV (KMG-IV): sequencing the most valuable type-strain genomes for metagenomic binning, comparative biology and taxonomic classification.</title>
        <authorList>
            <person name="Goeker M."/>
        </authorList>
    </citation>
    <scope>NUCLEOTIDE SEQUENCE [LARGE SCALE GENOMIC DNA]</scope>
    <source>
        <strain evidence="1">DSM 105720</strain>
    </source>
</reference>
<name>A0A840CY73_9BACE</name>
<dbReference type="AlphaFoldDB" id="A0A840CY73"/>
<evidence type="ECO:0000313" key="1">
    <source>
        <dbReference type="EMBL" id="MBB4045047.1"/>
    </source>
</evidence>
<evidence type="ECO:0000313" key="2">
    <source>
        <dbReference type="Proteomes" id="UP000560658"/>
    </source>
</evidence>
<proteinExistence type="predicted"/>
<organism evidence="1 2">
    <name type="scientific">Bacteroides reticulotermitis</name>
    <dbReference type="NCBI Taxonomy" id="1133319"/>
    <lineage>
        <taxon>Bacteria</taxon>
        <taxon>Pseudomonadati</taxon>
        <taxon>Bacteroidota</taxon>
        <taxon>Bacteroidia</taxon>
        <taxon>Bacteroidales</taxon>
        <taxon>Bacteroidaceae</taxon>
        <taxon>Bacteroides</taxon>
    </lineage>
</organism>
<accession>A0A840CY73</accession>
<gene>
    <name evidence="1" type="ORF">GGR06_002849</name>
</gene>
<protein>
    <submittedName>
        <fullName evidence="1">Uncharacterized protein</fullName>
    </submittedName>
</protein>
<dbReference type="RefSeq" id="WP_148298268.1">
    <property type="nucleotide sequence ID" value="NZ_JACIER010000011.1"/>
</dbReference>